<proteinExistence type="predicted"/>
<feature type="chain" id="PRO_5021291723" description="SH3b domain-containing protein" evidence="1">
    <location>
        <begin position="47"/>
        <end position="143"/>
    </location>
</feature>
<feature type="signal peptide" evidence="1">
    <location>
        <begin position="1"/>
        <end position="46"/>
    </location>
</feature>
<sequence length="143" mass="15306">MLKPGSVLPTSARGRTTALLRRLATVAGTAVLTAAALLAAPGTAQADGHGIDHYGVWATGVNVRDGGEFCQLYPGPFYCDRIVATVSAPKVVWVYCQQEGGLTVGGNPYWVWVMTENGTRGWMASYYIKNQTNWIDGVPNCRG</sequence>
<organism evidence="2 3">
    <name type="scientific">Streptomyces spinoverrucosus</name>
    <dbReference type="NCBI Taxonomy" id="284043"/>
    <lineage>
        <taxon>Bacteria</taxon>
        <taxon>Bacillati</taxon>
        <taxon>Actinomycetota</taxon>
        <taxon>Actinomycetes</taxon>
        <taxon>Kitasatosporales</taxon>
        <taxon>Streptomycetaceae</taxon>
        <taxon>Streptomyces</taxon>
    </lineage>
</organism>
<protein>
    <recommendedName>
        <fullName evidence="4">SH3b domain-containing protein</fullName>
    </recommendedName>
</protein>
<comment type="caution">
    <text evidence="2">The sequence shown here is derived from an EMBL/GenBank/DDBJ whole genome shotgun (WGS) entry which is preliminary data.</text>
</comment>
<reference evidence="2 3" key="1">
    <citation type="submission" date="2019-06" db="EMBL/GenBank/DDBJ databases">
        <title>Whole genome shotgun sequence of Streptomyces spinoverrucosus NBRC 14228.</title>
        <authorList>
            <person name="Hosoyama A."/>
            <person name="Uohara A."/>
            <person name="Ohji S."/>
            <person name="Ichikawa N."/>
        </authorList>
    </citation>
    <scope>NUCLEOTIDE SEQUENCE [LARGE SCALE GENOMIC DNA]</scope>
    <source>
        <strain evidence="2 3">NBRC 14228</strain>
    </source>
</reference>
<dbReference type="RefSeq" id="WP_229864961.1">
    <property type="nucleotide sequence ID" value="NZ_BJND01000017.1"/>
</dbReference>
<dbReference type="AlphaFoldDB" id="A0A4Y3VCS7"/>
<evidence type="ECO:0008006" key="4">
    <source>
        <dbReference type="Google" id="ProtNLM"/>
    </source>
</evidence>
<keyword evidence="1" id="KW-0732">Signal</keyword>
<gene>
    <name evidence="2" type="ORF">SSP24_23920</name>
</gene>
<evidence type="ECO:0000313" key="3">
    <source>
        <dbReference type="Proteomes" id="UP000317881"/>
    </source>
</evidence>
<evidence type="ECO:0000313" key="2">
    <source>
        <dbReference type="EMBL" id="GEC04737.1"/>
    </source>
</evidence>
<accession>A0A4Y3VCS7</accession>
<keyword evidence="3" id="KW-1185">Reference proteome</keyword>
<evidence type="ECO:0000256" key="1">
    <source>
        <dbReference type="SAM" id="SignalP"/>
    </source>
</evidence>
<dbReference type="Proteomes" id="UP000317881">
    <property type="component" value="Unassembled WGS sequence"/>
</dbReference>
<dbReference type="EMBL" id="BJND01000017">
    <property type="protein sequence ID" value="GEC04737.1"/>
    <property type="molecule type" value="Genomic_DNA"/>
</dbReference>
<name>A0A4Y3VCS7_9ACTN</name>